<dbReference type="InterPro" id="IPR011622">
    <property type="entry name" value="7TMR_DISM_rcpt_extracell_dom2"/>
</dbReference>
<protein>
    <recommendedName>
        <fullName evidence="7">Chromosome segregation ATPase</fullName>
    </recommendedName>
</protein>
<feature type="transmembrane region" description="Helical" evidence="2">
    <location>
        <begin position="378"/>
        <end position="397"/>
    </location>
</feature>
<dbReference type="AlphaFoldDB" id="A0A098LG36"/>
<feature type="transmembrane region" description="Helical" evidence="2">
    <location>
        <begin position="295"/>
        <end position="314"/>
    </location>
</feature>
<keyword evidence="2" id="KW-0812">Transmembrane</keyword>
<dbReference type="STRING" id="153721.MYP_2653"/>
<keyword evidence="6" id="KW-1185">Reference proteome</keyword>
<dbReference type="Pfam" id="PF07695">
    <property type="entry name" value="7TMR-DISM_7TM"/>
    <property type="match status" value="1"/>
</dbReference>
<dbReference type="Gene3D" id="2.60.40.2380">
    <property type="match status" value="1"/>
</dbReference>
<keyword evidence="2" id="KW-1133">Transmembrane helix</keyword>
<dbReference type="Proteomes" id="UP000030185">
    <property type="component" value="Unassembled WGS sequence"/>
</dbReference>
<feature type="transmembrane region" description="Helical" evidence="2">
    <location>
        <begin position="409"/>
        <end position="427"/>
    </location>
</feature>
<feature type="coiled-coil region" evidence="1">
    <location>
        <begin position="448"/>
        <end position="518"/>
    </location>
</feature>
<name>A0A098LG36_9BACT</name>
<feature type="domain" description="7TM-DISM receptor extracellular" evidence="3">
    <location>
        <begin position="229"/>
        <end position="429"/>
    </location>
</feature>
<evidence type="ECO:0000313" key="5">
    <source>
        <dbReference type="EMBL" id="GAL85424.1"/>
    </source>
</evidence>
<keyword evidence="1" id="KW-0175">Coiled coil</keyword>
<keyword evidence="2" id="KW-0472">Membrane</keyword>
<feature type="transmembrane region" description="Helical" evidence="2">
    <location>
        <begin position="349"/>
        <end position="366"/>
    </location>
</feature>
<sequence length="669" mass="79037">MFIEFMATRLISNINAKRVIKFTLNYFNKVSENYYLHKLIMSYESLMKYFKLLSFFLLFSLTGQGFSSSVFILNENTTDTREDSIFTYFKFYKDASNQLFVNQLRQKNFQTYNHYQSSEFDKNSTYWFRIEVSNKSEDQKEWFFEILDPHIQAINVFVIYGNDTTHFSKTGYLDEFSSRISKHKNFIFPIKFYKDDKATILFSIKNNYFTRPDICIRTPQKFLDYALSEYYYLGIFYGILLIMSVYNIFIYFSTRENVYLYYVAYVVCYSLNSFSEDGLGFQYVWPDFPGFNELIQYAPILLITAFVFYSKTFLSLKQYAPKLRKGIDISLIIYCIMFCINNFFLQISWIRYFYLLPFILIFIAAITATRKGNKSAKYFILAFSLFLISFSIFILRINGFVATNIYTVYSLNFGFLLEVVLFSSALGQRLKIEKEEKTRIDKMLIMQLQENEKLKDSINQELELKVRERTEEVNRKNRELAIALSNLEEKSKQIEELNKLLEIDNKALNQNIKDITKARLMLKDVTLEEFQKIYPDEESCFKYLSEIKWTKGYICKKCSNKNSSAGKTPYSKRCTKCGYDESVTTYTIFHNSKLPITQTFYLSYLVLANKNISSHELSEKLKLRQKTCWAFKKKIIDSINSSGTGKLNSKDWGKIFYNSNTAKEQPRPA</sequence>
<accession>A0A098LG36</accession>
<evidence type="ECO:0000256" key="2">
    <source>
        <dbReference type="SAM" id="Phobius"/>
    </source>
</evidence>
<dbReference type="Pfam" id="PF07696">
    <property type="entry name" value="7TMR-DISMED2"/>
    <property type="match status" value="1"/>
</dbReference>
<proteinExistence type="predicted"/>
<organism evidence="5 6">
    <name type="scientific">Sporocytophaga myxococcoides</name>
    <dbReference type="NCBI Taxonomy" id="153721"/>
    <lineage>
        <taxon>Bacteria</taxon>
        <taxon>Pseudomonadati</taxon>
        <taxon>Bacteroidota</taxon>
        <taxon>Cytophagia</taxon>
        <taxon>Cytophagales</taxon>
        <taxon>Cytophagaceae</taxon>
        <taxon>Sporocytophaga</taxon>
    </lineage>
</organism>
<evidence type="ECO:0000259" key="4">
    <source>
        <dbReference type="Pfam" id="PF07696"/>
    </source>
</evidence>
<feature type="transmembrane region" description="Helical" evidence="2">
    <location>
        <begin position="326"/>
        <end position="343"/>
    </location>
</feature>
<dbReference type="InterPro" id="IPR011623">
    <property type="entry name" value="7TMR_DISM_rcpt_extracell_dom1"/>
</dbReference>
<dbReference type="eggNOG" id="COG3677">
    <property type="taxonomic scope" value="Bacteria"/>
</dbReference>
<feature type="domain" description="7TM-DISM receptor extracellular" evidence="4">
    <location>
        <begin position="88"/>
        <end position="207"/>
    </location>
</feature>
<reference evidence="5 6" key="1">
    <citation type="submission" date="2014-09" db="EMBL/GenBank/DDBJ databases">
        <title>Sporocytophaga myxococcoides PG-01 genome sequencing.</title>
        <authorList>
            <person name="Liu L."/>
            <person name="Gao P.J."/>
            <person name="Chen G.J."/>
            <person name="Wang L.S."/>
        </authorList>
    </citation>
    <scope>NUCLEOTIDE SEQUENCE [LARGE SCALE GENOMIC DNA]</scope>
    <source>
        <strain evidence="5 6">PG-01</strain>
    </source>
</reference>
<feature type="transmembrane region" description="Helical" evidence="2">
    <location>
        <begin position="230"/>
        <end position="252"/>
    </location>
</feature>
<evidence type="ECO:0008006" key="7">
    <source>
        <dbReference type="Google" id="ProtNLM"/>
    </source>
</evidence>
<feature type="transmembrane region" description="Helical" evidence="2">
    <location>
        <begin position="259"/>
        <end position="275"/>
    </location>
</feature>
<dbReference type="OrthoDB" id="9783459at2"/>
<dbReference type="EMBL" id="BBLT01000005">
    <property type="protein sequence ID" value="GAL85424.1"/>
    <property type="molecule type" value="Genomic_DNA"/>
</dbReference>
<gene>
    <name evidence="5" type="ORF">MYP_2653</name>
</gene>
<evidence type="ECO:0000259" key="3">
    <source>
        <dbReference type="Pfam" id="PF07695"/>
    </source>
</evidence>
<evidence type="ECO:0000256" key="1">
    <source>
        <dbReference type="SAM" id="Coils"/>
    </source>
</evidence>
<evidence type="ECO:0000313" key="6">
    <source>
        <dbReference type="Proteomes" id="UP000030185"/>
    </source>
</evidence>
<comment type="caution">
    <text evidence="5">The sequence shown here is derived from an EMBL/GenBank/DDBJ whole genome shotgun (WGS) entry which is preliminary data.</text>
</comment>